<reference evidence="2 3" key="1">
    <citation type="submission" date="2021-05" db="EMBL/GenBank/DDBJ databases">
        <title>Genome Assembly of Synthetic Allotetraploid Brassica napus Reveals Homoeologous Exchanges between Subgenomes.</title>
        <authorList>
            <person name="Davis J.T."/>
        </authorList>
    </citation>
    <scope>NUCLEOTIDE SEQUENCE [LARGE SCALE GENOMIC DNA]</scope>
    <source>
        <strain evidence="3">cv. Da-Ae</strain>
        <tissue evidence="2">Seedling</tissue>
    </source>
</reference>
<gene>
    <name evidence="2" type="ORF">HID58_023895</name>
</gene>
<comment type="caution">
    <text evidence="2">The sequence shown here is derived from an EMBL/GenBank/DDBJ whole genome shotgun (WGS) entry which is preliminary data.</text>
</comment>
<evidence type="ECO:0000313" key="2">
    <source>
        <dbReference type="EMBL" id="KAH0923877.1"/>
    </source>
</evidence>
<organism evidence="2 3">
    <name type="scientific">Brassica napus</name>
    <name type="common">Rape</name>
    <dbReference type="NCBI Taxonomy" id="3708"/>
    <lineage>
        <taxon>Eukaryota</taxon>
        <taxon>Viridiplantae</taxon>
        <taxon>Streptophyta</taxon>
        <taxon>Embryophyta</taxon>
        <taxon>Tracheophyta</taxon>
        <taxon>Spermatophyta</taxon>
        <taxon>Magnoliopsida</taxon>
        <taxon>eudicotyledons</taxon>
        <taxon>Gunneridae</taxon>
        <taxon>Pentapetalae</taxon>
        <taxon>rosids</taxon>
        <taxon>malvids</taxon>
        <taxon>Brassicales</taxon>
        <taxon>Brassicaceae</taxon>
        <taxon>Brassiceae</taxon>
        <taxon>Brassica</taxon>
    </lineage>
</organism>
<protein>
    <submittedName>
        <fullName evidence="2">Uncharacterized protein</fullName>
    </submittedName>
</protein>
<feature type="non-terminal residue" evidence="2">
    <location>
        <position position="1"/>
    </location>
</feature>
<sequence>NVDRDHDLPSSSSGACSSLEDAQRRGQRADGVGDVVASVGEGHEAGGEDLHVAEDSVDYLQLRACWACDLREEAYFFGLGLGRVVWRWPSLLRMILSKIMAPAAPQAKACDRAMGKVLLRGNAAEEMLAMPTNTATGAAAAAACPGFGALREEEFAKGSRKNETRKETRAPITGEITQDEATLAKELQKTAPAPPYTSPKPTIDPTIHEEEGKEKMGTCNQVPAAAKEERRPAKSNISFPWNTLAMRIPFCIVLVT</sequence>
<dbReference type="EMBL" id="JAGKQM010000006">
    <property type="protein sequence ID" value="KAH0923877.1"/>
    <property type="molecule type" value="Genomic_DNA"/>
</dbReference>
<feature type="region of interest" description="Disordered" evidence="1">
    <location>
        <begin position="1"/>
        <end position="26"/>
    </location>
</feature>
<accession>A0ABQ8D3F3</accession>
<feature type="region of interest" description="Disordered" evidence="1">
    <location>
        <begin position="189"/>
        <end position="218"/>
    </location>
</feature>
<keyword evidence="3" id="KW-1185">Reference proteome</keyword>
<name>A0ABQ8D3F3_BRANA</name>
<dbReference type="Proteomes" id="UP000824890">
    <property type="component" value="Unassembled WGS sequence"/>
</dbReference>
<feature type="compositionally biased region" description="Basic and acidic residues" evidence="1">
    <location>
        <begin position="206"/>
        <end position="216"/>
    </location>
</feature>
<evidence type="ECO:0000313" key="3">
    <source>
        <dbReference type="Proteomes" id="UP000824890"/>
    </source>
</evidence>
<evidence type="ECO:0000256" key="1">
    <source>
        <dbReference type="SAM" id="MobiDB-lite"/>
    </source>
</evidence>
<proteinExistence type="predicted"/>